<feature type="domain" description="Ribosomal protein eL8/eL30/eS12/Gadd45" evidence="2">
    <location>
        <begin position="103"/>
        <end position="159"/>
    </location>
</feature>
<evidence type="ECO:0000313" key="3">
    <source>
        <dbReference type="EMBL" id="KAJ3598144.1"/>
    </source>
</evidence>
<feature type="compositionally biased region" description="Polar residues" evidence="1">
    <location>
        <begin position="88"/>
        <end position="98"/>
    </location>
</feature>
<dbReference type="GO" id="GO:0005655">
    <property type="term" value="C:nucleolar ribonuclease P complex"/>
    <property type="evidence" value="ECO:0007669"/>
    <property type="project" value="InterPro"/>
</dbReference>
<dbReference type="PANTHER" id="PTHR46948">
    <property type="entry name" value="RIBONUCLEASE P PROTEIN SUBUNIT P38"/>
    <property type="match status" value="1"/>
</dbReference>
<dbReference type="AlphaFoldDB" id="A0A9Q0DYW1"/>
<organism evidence="3 4">
    <name type="scientific">Muraenolepis orangiensis</name>
    <name type="common">Patagonian moray cod</name>
    <dbReference type="NCBI Taxonomy" id="630683"/>
    <lineage>
        <taxon>Eukaryota</taxon>
        <taxon>Metazoa</taxon>
        <taxon>Chordata</taxon>
        <taxon>Craniata</taxon>
        <taxon>Vertebrata</taxon>
        <taxon>Euteleostomi</taxon>
        <taxon>Actinopterygii</taxon>
        <taxon>Neopterygii</taxon>
        <taxon>Teleostei</taxon>
        <taxon>Neoteleostei</taxon>
        <taxon>Acanthomorphata</taxon>
        <taxon>Zeiogadaria</taxon>
        <taxon>Gadariae</taxon>
        <taxon>Gadiformes</taxon>
        <taxon>Muraenolepidoidei</taxon>
        <taxon>Muraenolepididae</taxon>
        <taxon>Muraenolepis</taxon>
    </lineage>
</organism>
<dbReference type="InterPro" id="IPR004038">
    <property type="entry name" value="Ribosomal_eL8/eL30/eS12/Gad45"/>
</dbReference>
<evidence type="ECO:0000259" key="2">
    <source>
        <dbReference type="Pfam" id="PF01248"/>
    </source>
</evidence>
<sequence>MATPGKAKKKESKRQFPAKSSIDTPFLNKWKVLPHNDMCAIHQTIKLKLECMELQKIETKVFRKFKRRKNKKLPPVTPECDAPEESHSANVPISPNNGWTNKSARGQLAVGINEVTKALEKNELRLMLVCKSVKPQHMTDHLIALSVSRGVPACQVPQLSRIVSELLRLKSVLALGFRRCNSTEEDYFAEIVGDIIPRVPPLHIAWLQGTGAASGADEELLENNNKRGPKRQLEDEREISECDVTQTEVPEAVSGTLQPLRVKRIVNRPNKKTRKRIKK</sequence>
<reference evidence="3" key="1">
    <citation type="submission" date="2022-07" db="EMBL/GenBank/DDBJ databases">
        <title>Chromosome-level genome of Muraenolepis orangiensis.</title>
        <authorList>
            <person name="Kim J."/>
        </authorList>
    </citation>
    <scope>NUCLEOTIDE SEQUENCE</scope>
    <source>
        <strain evidence="3">KU_S4_2022</strain>
        <tissue evidence="3">Muscle</tissue>
    </source>
</reference>
<dbReference type="InterPro" id="IPR042848">
    <property type="entry name" value="Rpp38"/>
</dbReference>
<evidence type="ECO:0000256" key="1">
    <source>
        <dbReference type="SAM" id="MobiDB-lite"/>
    </source>
</evidence>
<dbReference type="GO" id="GO:0033204">
    <property type="term" value="F:ribonuclease P RNA binding"/>
    <property type="evidence" value="ECO:0007669"/>
    <property type="project" value="TreeGrafter"/>
</dbReference>
<keyword evidence="4" id="KW-1185">Reference proteome</keyword>
<dbReference type="GO" id="GO:0004526">
    <property type="term" value="F:ribonuclease P activity"/>
    <property type="evidence" value="ECO:0007669"/>
    <property type="project" value="TreeGrafter"/>
</dbReference>
<dbReference type="PANTHER" id="PTHR46948:SF1">
    <property type="entry name" value="RIBONUCLEASE P PROTEIN SUBUNIT P38"/>
    <property type="match status" value="1"/>
</dbReference>
<evidence type="ECO:0000313" key="4">
    <source>
        <dbReference type="Proteomes" id="UP001148018"/>
    </source>
</evidence>
<feature type="region of interest" description="Disordered" evidence="1">
    <location>
        <begin position="217"/>
        <end position="245"/>
    </location>
</feature>
<dbReference type="InterPro" id="IPR029064">
    <property type="entry name" value="Ribosomal_eL30-like_sf"/>
</dbReference>
<dbReference type="GO" id="GO:0000172">
    <property type="term" value="C:ribonuclease MRP complex"/>
    <property type="evidence" value="ECO:0007669"/>
    <property type="project" value="InterPro"/>
</dbReference>
<accession>A0A9Q0DYW1</accession>
<dbReference type="Proteomes" id="UP001148018">
    <property type="component" value="Unassembled WGS sequence"/>
</dbReference>
<dbReference type="GO" id="GO:0001650">
    <property type="term" value="C:fibrillar center"/>
    <property type="evidence" value="ECO:0007669"/>
    <property type="project" value="TreeGrafter"/>
</dbReference>
<feature type="region of interest" description="Disordered" evidence="1">
    <location>
        <begin position="1"/>
        <end position="20"/>
    </location>
</feature>
<protein>
    <recommendedName>
        <fullName evidence="2">Ribosomal protein eL8/eL30/eS12/Gadd45 domain-containing protein</fullName>
    </recommendedName>
</protein>
<dbReference type="Gene3D" id="3.30.1330.30">
    <property type="match status" value="1"/>
</dbReference>
<name>A0A9Q0DYW1_9TELE</name>
<gene>
    <name evidence="3" type="ORF">NHX12_001658</name>
</gene>
<dbReference type="SUPFAM" id="SSF55315">
    <property type="entry name" value="L30e-like"/>
    <property type="match status" value="1"/>
</dbReference>
<feature type="region of interest" description="Disordered" evidence="1">
    <location>
        <begin position="72"/>
        <end position="98"/>
    </location>
</feature>
<dbReference type="EMBL" id="JANIIK010000109">
    <property type="protein sequence ID" value="KAJ3598144.1"/>
    <property type="molecule type" value="Genomic_DNA"/>
</dbReference>
<dbReference type="Pfam" id="PF01248">
    <property type="entry name" value="Ribosomal_L7Ae"/>
    <property type="match status" value="1"/>
</dbReference>
<dbReference type="GO" id="GO:0001682">
    <property type="term" value="P:tRNA 5'-leader removal"/>
    <property type="evidence" value="ECO:0007669"/>
    <property type="project" value="InterPro"/>
</dbReference>
<dbReference type="OrthoDB" id="20109at2759"/>
<feature type="compositionally biased region" description="Basic residues" evidence="1">
    <location>
        <begin position="1"/>
        <end position="12"/>
    </location>
</feature>
<comment type="caution">
    <text evidence="3">The sequence shown here is derived from an EMBL/GenBank/DDBJ whole genome shotgun (WGS) entry which is preliminary data.</text>
</comment>
<proteinExistence type="predicted"/>